<evidence type="ECO:0000313" key="1">
    <source>
        <dbReference type="EMBL" id="GAG57481.1"/>
    </source>
</evidence>
<accession>X1ABL5</accession>
<proteinExistence type="predicted"/>
<name>X1ABL5_9ZZZZ</name>
<dbReference type="EMBL" id="BART01006082">
    <property type="protein sequence ID" value="GAG57481.1"/>
    <property type="molecule type" value="Genomic_DNA"/>
</dbReference>
<dbReference type="AlphaFoldDB" id="X1ABL5"/>
<reference evidence="1" key="1">
    <citation type="journal article" date="2014" name="Front. Microbiol.">
        <title>High frequency of phylogenetically diverse reductive dehalogenase-homologous genes in deep subseafloor sedimentary metagenomes.</title>
        <authorList>
            <person name="Kawai M."/>
            <person name="Futagami T."/>
            <person name="Toyoda A."/>
            <person name="Takaki Y."/>
            <person name="Nishi S."/>
            <person name="Hori S."/>
            <person name="Arai W."/>
            <person name="Tsubouchi T."/>
            <person name="Morono Y."/>
            <person name="Uchiyama I."/>
            <person name="Ito T."/>
            <person name="Fujiyama A."/>
            <person name="Inagaki F."/>
            <person name="Takami H."/>
        </authorList>
    </citation>
    <scope>NUCLEOTIDE SEQUENCE</scope>
    <source>
        <strain evidence="1">Expedition CK06-06</strain>
    </source>
</reference>
<organism evidence="1">
    <name type="scientific">marine sediment metagenome</name>
    <dbReference type="NCBI Taxonomy" id="412755"/>
    <lineage>
        <taxon>unclassified sequences</taxon>
        <taxon>metagenomes</taxon>
        <taxon>ecological metagenomes</taxon>
    </lineage>
</organism>
<protein>
    <submittedName>
        <fullName evidence="1">Uncharacterized protein</fullName>
    </submittedName>
</protein>
<gene>
    <name evidence="1" type="ORF">S01H4_13829</name>
</gene>
<comment type="caution">
    <text evidence="1">The sequence shown here is derived from an EMBL/GenBank/DDBJ whole genome shotgun (WGS) entry which is preliminary data.</text>
</comment>
<sequence>MSQVMLDRLEKRLAAKQKKRIQDGLAEVFSTVSCKGVAKQIKTGKNVSGNAAYGFRMCVHPKLGPTVNVKTGKFYPQTQRNKNRERKMVVLTNKLLKLGGFKQMPKTLIPSLRKKDKAFEKRMKVRKW</sequence>